<dbReference type="PROSITE" id="PS00503">
    <property type="entry name" value="PECTINESTERASE_2"/>
    <property type="match status" value="1"/>
</dbReference>
<name>A0A2K1YJU2_POPTR</name>
<dbReference type="GO" id="GO:0045490">
    <property type="term" value="P:pectin catabolic process"/>
    <property type="evidence" value="ECO:0007669"/>
    <property type="project" value="UniProtKB-UniRule"/>
</dbReference>
<dbReference type="SMART" id="SM00856">
    <property type="entry name" value="PMEI"/>
    <property type="match status" value="1"/>
</dbReference>
<dbReference type="NCBIfam" id="TIGR01614">
    <property type="entry name" value="PME_inhib"/>
    <property type="match status" value="1"/>
</dbReference>
<accession>A0A2K1YJU2</accession>
<dbReference type="SUPFAM" id="SSF51126">
    <property type="entry name" value="Pectin lyase-like"/>
    <property type="match status" value="1"/>
</dbReference>
<dbReference type="Pfam" id="PF01095">
    <property type="entry name" value="Pectinesterase"/>
    <property type="match status" value="1"/>
</dbReference>
<dbReference type="InterPro" id="IPR035513">
    <property type="entry name" value="Invertase/methylesterase_inhib"/>
</dbReference>
<evidence type="ECO:0000256" key="3">
    <source>
        <dbReference type="ARBA" id="ARBA00006027"/>
    </source>
</evidence>
<dbReference type="CDD" id="cd15799">
    <property type="entry name" value="PMEI-like_4"/>
    <property type="match status" value="1"/>
</dbReference>
<dbReference type="GO" id="GO:0042545">
    <property type="term" value="P:cell wall modification"/>
    <property type="evidence" value="ECO:0007669"/>
    <property type="project" value="UniProtKB-UniRule"/>
</dbReference>
<comment type="function">
    <text evidence="9">Acts in the modification of cell walls via demethylesterification of cell wall pectin.</text>
</comment>
<keyword evidence="7 9" id="KW-0063">Aspartyl esterase</keyword>
<dbReference type="STRING" id="3694.A0A2K1YJU2"/>
<evidence type="ECO:0000256" key="9">
    <source>
        <dbReference type="RuleBase" id="RU000589"/>
    </source>
</evidence>
<evidence type="ECO:0000256" key="1">
    <source>
        <dbReference type="ARBA" id="ARBA00004191"/>
    </source>
</evidence>
<dbReference type="Pfam" id="PF04043">
    <property type="entry name" value="PMEI"/>
    <property type="match status" value="1"/>
</dbReference>
<evidence type="ECO:0000313" key="13">
    <source>
        <dbReference type="Proteomes" id="UP000006729"/>
    </source>
</evidence>
<keyword evidence="10" id="KW-0472">Membrane</keyword>
<dbReference type="InterPro" id="IPR033131">
    <property type="entry name" value="Pectinesterase_Asp_AS"/>
</dbReference>
<organism evidence="12 13">
    <name type="scientific">Populus trichocarpa</name>
    <name type="common">Western balsam poplar</name>
    <name type="synonym">Populus balsamifera subsp. trichocarpa</name>
    <dbReference type="NCBI Taxonomy" id="3694"/>
    <lineage>
        <taxon>Eukaryota</taxon>
        <taxon>Viridiplantae</taxon>
        <taxon>Streptophyta</taxon>
        <taxon>Embryophyta</taxon>
        <taxon>Tracheophyta</taxon>
        <taxon>Spermatophyta</taxon>
        <taxon>Magnoliopsida</taxon>
        <taxon>eudicotyledons</taxon>
        <taxon>Gunneridae</taxon>
        <taxon>Pentapetalae</taxon>
        <taxon>rosids</taxon>
        <taxon>fabids</taxon>
        <taxon>Malpighiales</taxon>
        <taxon>Salicaceae</taxon>
        <taxon>Saliceae</taxon>
        <taxon>Populus</taxon>
    </lineage>
</organism>
<dbReference type="InterPro" id="IPR011050">
    <property type="entry name" value="Pectin_lyase_fold/virulence"/>
</dbReference>
<evidence type="ECO:0000256" key="6">
    <source>
        <dbReference type="ARBA" id="ARBA00022801"/>
    </source>
</evidence>
<dbReference type="UniPathway" id="UPA00545">
    <property type="reaction ID" value="UER00823"/>
</dbReference>
<evidence type="ECO:0000313" key="12">
    <source>
        <dbReference type="EMBL" id="PNT13301.1"/>
    </source>
</evidence>
<feature type="transmembrane region" description="Helical" evidence="10">
    <location>
        <begin position="20"/>
        <end position="40"/>
    </location>
</feature>
<dbReference type="SMR" id="A0A2K1YJU2"/>
<evidence type="ECO:0000256" key="10">
    <source>
        <dbReference type="SAM" id="Phobius"/>
    </source>
</evidence>
<sequence length="550" mass="59810">MASSTHQPLLNTTNNTKSHVKILIFAISLFAVIFSSVFLASRLIKVSQSSPSTPQICNQARDPQECLSILSEAVSTEGVQESNGVGLLKTFLVKSLSQMRMAKAAANAVNSKINGHKHQAALADCVELMDMSIDRVTDTLSALANWGSQSDASDANTWLSGVLTNHVTCLDGIDTIDQPSMKKLLQDLISRMRTSLAAVSSLSASDTDLVQPLNGGFPSWILGRDRKLLESSVSTVEANVVVAQDGSGDNTTIQESVNSVPDKSKSRYVIYVKSGIYKENVEVGKKKKNVMIVGDGMDSTILTGNLNVVDGSTTFRSATLAVAGDGFVLQDIWIQNTAGPEKHQAVALRVSADQSVINRCRIDAYQDTLYTHNYRQFYRDCFIIGTIDFIFGNGAVVLQNCHIISRKPMANQKNMVTAQGRIDPNQNTGISIQNCDIVASSDLESEQNKFPTYLGRPWKEYSRTVVMQSNIGGHIDPTGWAEWDKEFALTTLYYGEYANRGLGAGVSKRVNWPGYHVITDPNEAKQFTVAELIQGGAWLGSTGVSFTEGL</sequence>
<evidence type="ECO:0000259" key="11">
    <source>
        <dbReference type="SMART" id="SM00856"/>
    </source>
</evidence>
<keyword evidence="10" id="KW-0812">Transmembrane</keyword>
<protein>
    <recommendedName>
        <fullName evidence="9">Pectinesterase</fullName>
        <ecNumber evidence="9">3.1.1.11</ecNumber>
    </recommendedName>
</protein>
<feature type="domain" description="Pectinesterase inhibitor" evidence="11">
    <location>
        <begin position="48"/>
        <end position="198"/>
    </location>
</feature>
<dbReference type="AlphaFoldDB" id="A0A2K1YJU2"/>
<keyword evidence="9" id="KW-0964">Secreted</keyword>
<reference evidence="12 13" key="1">
    <citation type="journal article" date="2006" name="Science">
        <title>The genome of black cottonwood, Populus trichocarpa (Torr. &amp; Gray).</title>
        <authorList>
            <person name="Tuskan G.A."/>
            <person name="Difazio S."/>
            <person name="Jansson S."/>
            <person name="Bohlmann J."/>
            <person name="Grigoriev I."/>
            <person name="Hellsten U."/>
            <person name="Putnam N."/>
            <person name="Ralph S."/>
            <person name="Rombauts S."/>
            <person name="Salamov A."/>
            <person name="Schein J."/>
            <person name="Sterck L."/>
            <person name="Aerts A."/>
            <person name="Bhalerao R.R."/>
            <person name="Bhalerao R.P."/>
            <person name="Blaudez D."/>
            <person name="Boerjan W."/>
            <person name="Brun A."/>
            <person name="Brunner A."/>
            <person name="Busov V."/>
            <person name="Campbell M."/>
            <person name="Carlson J."/>
            <person name="Chalot M."/>
            <person name="Chapman J."/>
            <person name="Chen G.L."/>
            <person name="Cooper D."/>
            <person name="Coutinho P.M."/>
            <person name="Couturier J."/>
            <person name="Covert S."/>
            <person name="Cronk Q."/>
            <person name="Cunningham R."/>
            <person name="Davis J."/>
            <person name="Degroeve S."/>
            <person name="Dejardin A."/>
            <person name="Depamphilis C."/>
            <person name="Detter J."/>
            <person name="Dirks B."/>
            <person name="Dubchak I."/>
            <person name="Duplessis S."/>
            <person name="Ehlting J."/>
            <person name="Ellis B."/>
            <person name="Gendler K."/>
            <person name="Goodstein D."/>
            <person name="Gribskov M."/>
            <person name="Grimwood J."/>
            <person name="Groover A."/>
            <person name="Gunter L."/>
            <person name="Hamberger B."/>
            <person name="Heinze B."/>
            <person name="Helariutta Y."/>
            <person name="Henrissat B."/>
            <person name="Holligan D."/>
            <person name="Holt R."/>
            <person name="Huang W."/>
            <person name="Islam-Faridi N."/>
            <person name="Jones S."/>
            <person name="Jones-Rhoades M."/>
            <person name="Jorgensen R."/>
            <person name="Joshi C."/>
            <person name="Kangasjarvi J."/>
            <person name="Karlsson J."/>
            <person name="Kelleher C."/>
            <person name="Kirkpatrick R."/>
            <person name="Kirst M."/>
            <person name="Kohler A."/>
            <person name="Kalluri U."/>
            <person name="Larimer F."/>
            <person name="Leebens-Mack J."/>
            <person name="Leple J.C."/>
            <person name="Locascio P."/>
            <person name="Lou Y."/>
            <person name="Lucas S."/>
            <person name="Martin F."/>
            <person name="Montanini B."/>
            <person name="Napoli C."/>
            <person name="Nelson D.R."/>
            <person name="Nelson C."/>
            <person name="Nieminen K."/>
            <person name="Nilsson O."/>
            <person name="Pereda V."/>
            <person name="Peter G."/>
            <person name="Philippe R."/>
            <person name="Pilate G."/>
            <person name="Poliakov A."/>
            <person name="Razumovskaya J."/>
            <person name="Richardson P."/>
            <person name="Rinaldi C."/>
            <person name="Ritland K."/>
            <person name="Rouze P."/>
            <person name="Ryaboy D."/>
            <person name="Schmutz J."/>
            <person name="Schrader J."/>
            <person name="Segerman B."/>
            <person name="Shin H."/>
            <person name="Siddiqui A."/>
            <person name="Sterky F."/>
            <person name="Terry A."/>
            <person name="Tsai C.J."/>
            <person name="Uberbacher E."/>
            <person name="Unneberg P."/>
            <person name="Vahala J."/>
            <person name="Wall K."/>
            <person name="Wessler S."/>
            <person name="Yang G."/>
            <person name="Yin T."/>
            <person name="Douglas C."/>
            <person name="Marra M."/>
            <person name="Sandberg G."/>
            <person name="Van de Peer Y."/>
            <person name="Rokhsar D."/>
        </authorList>
    </citation>
    <scope>NUCLEOTIDE SEQUENCE [LARGE SCALE GENOMIC DNA]</scope>
    <source>
        <strain evidence="13">cv. Nisqually</strain>
    </source>
</reference>
<proteinExistence type="inferred from homology"/>
<feature type="active site" evidence="8">
    <location>
        <position position="388"/>
    </location>
</feature>
<dbReference type="SUPFAM" id="SSF101148">
    <property type="entry name" value="Plant invertase/pectin methylesterase inhibitor"/>
    <property type="match status" value="1"/>
</dbReference>
<dbReference type="GO" id="GO:0046910">
    <property type="term" value="F:pectinesterase inhibitor activity"/>
    <property type="evidence" value="ECO:0000318"/>
    <property type="project" value="GO_Central"/>
</dbReference>
<dbReference type="GO" id="GO:0030599">
    <property type="term" value="F:pectinesterase activity"/>
    <property type="evidence" value="ECO:0000318"/>
    <property type="project" value="GO_Central"/>
</dbReference>
<keyword evidence="5 9" id="KW-0134">Cell wall</keyword>
<evidence type="ECO:0000256" key="5">
    <source>
        <dbReference type="ARBA" id="ARBA00022512"/>
    </source>
</evidence>
<evidence type="ECO:0000256" key="8">
    <source>
        <dbReference type="PROSITE-ProRule" id="PRU10040"/>
    </source>
</evidence>
<evidence type="ECO:0000256" key="4">
    <source>
        <dbReference type="ARBA" id="ARBA00007786"/>
    </source>
</evidence>
<comment type="pathway">
    <text evidence="2 9">Glycan metabolism; pectin degradation; 2-dehydro-3-deoxy-D-gluconate from pectin: step 1/5.</text>
</comment>
<keyword evidence="9" id="KW-0961">Cell wall biogenesis/degradation</keyword>
<keyword evidence="10" id="KW-1133">Transmembrane helix</keyword>
<dbReference type="Gene3D" id="2.160.20.10">
    <property type="entry name" value="Single-stranded right-handed beta-helix, Pectin lyase-like"/>
    <property type="match status" value="1"/>
</dbReference>
<dbReference type="InterPro" id="IPR018040">
    <property type="entry name" value="Pectinesterase_Tyr_AS"/>
</dbReference>
<evidence type="ECO:0000256" key="2">
    <source>
        <dbReference type="ARBA" id="ARBA00005184"/>
    </source>
</evidence>
<dbReference type="InParanoid" id="A0A2K1YJU2"/>
<comment type="catalytic activity">
    <reaction evidence="9">
        <text>[(1-&gt;4)-alpha-D-galacturonosyl methyl ester](n) + n H2O = [(1-&gt;4)-alpha-D-galacturonosyl](n) + n methanol + n H(+)</text>
        <dbReference type="Rhea" id="RHEA:22380"/>
        <dbReference type="Rhea" id="RHEA-COMP:14570"/>
        <dbReference type="Rhea" id="RHEA-COMP:14573"/>
        <dbReference type="ChEBI" id="CHEBI:15377"/>
        <dbReference type="ChEBI" id="CHEBI:15378"/>
        <dbReference type="ChEBI" id="CHEBI:17790"/>
        <dbReference type="ChEBI" id="CHEBI:140522"/>
        <dbReference type="ChEBI" id="CHEBI:140523"/>
        <dbReference type="EC" id="3.1.1.11"/>
    </reaction>
</comment>
<dbReference type="PROSITE" id="PS00800">
    <property type="entry name" value="PECTINESTERASE_1"/>
    <property type="match status" value="1"/>
</dbReference>
<dbReference type="PANTHER" id="PTHR31707">
    <property type="entry name" value="PECTINESTERASE"/>
    <property type="match status" value="1"/>
</dbReference>
<comment type="similarity">
    <text evidence="3">In the N-terminal section; belongs to the PMEI family.</text>
</comment>
<evidence type="ECO:0000256" key="7">
    <source>
        <dbReference type="ARBA" id="ARBA00023085"/>
    </source>
</evidence>
<dbReference type="InterPro" id="IPR012334">
    <property type="entry name" value="Pectin_lyas_fold"/>
</dbReference>
<dbReference type="InterPro" id="IPR006501">
    <property type="entry name" value="Pectinesterase_inhib_dom"/>
</dbReference>
<dbReference type="EMBL" id="CM009300">
    <property type="protein sequence ID" value="PNT13301.1"/>
    <property type="molecule type" value="Genomic_DNA"/>
</dbReference>
<gene>
    <name evidence="12" type="ORF">POPTR_011G135000</name>
</gene>
<keyword evidence="13" id="KW-1185">Reference proteome</keyword>
<dbReference type="EC" id="3.1.1.11" evidence="9"/>
<dbReference type="Gene3D" id="1.20.140.40">
    <property type="entry name" value="Invertase/pectin methylesterase inhibitor family protein"/>
    <property type="match status" value="1"/>
</dbReference>
<comment type="similarity">
    <text evidence="4">In the C-terminal section; belongs to the pectinesterase family.</text>
</comment>
<comment type="subcellular location">
    <subcellularLocation>
        <location evidence="1 9">Secreted</location>
        <location evidence="1 9">Cell wall</location>
    </subcellularLocation>
</comment>
<dbReference type="InterPro" id="IPR000070">
    <property type="entry name" value="Pectinesterase_cat"/>
</dbReference>
<dbReference type="FunFam" id="2.160.20.10:FF:000001">
    <property type="entry name" value="Pectinesterase"/>
    <property type="match status" value="1"/>
</dbReference>
<dbReference type="Proteomes" id="UP000006729">
    <property type="component" value="Chromosome 11"/>
</dbReference>
<keyword evidence="6 9" id="KW-0378">Hydrolase</keyword>